<protein>
    <submittedName>
        <fullName evidence="2">SET domain-containing protein</fullName>
    </submittedName>
</protein>
<keyword evidence="1" id="KW-1185">Reference proteome</keyword>
<dbReference type="Proteomes" id="UP000038045">
    <property type="component" value="Unplaced"/>
</dbReference>
<proteinExistence type="predicted"/>
<sequence length="49" mass="5604">YYKDKSVSGAVFCGNVTNNVIFSEGQSIIMRYVGEADNHNINIKYQRFI</sequence>
<organism evidence="1 2">
    <name type="scientific">Parastrongyloides trichosuri</name>
    <name type="common">Possum-specific nematode worm</name>
    <dbReference type="NCBI Taxonomy" id="131310"/>
    <lineage>
        <taxon>Eukaryota</taxon>
        <taxon>Metazoa</taxon>
        <taxon>Ecdysozoa</taxon>
        <taxon>Nematoda</taxon>
        <taxon>Chromadorea</taxon>
        <taxon>Rhabditida</taxon>
        <taxon>Tylenchina</taxon>
        <taxon>Panagrolaimomorpha</taxon>
        <taxon>Strongyloidoidea</taxon>
        <taxon>Strongyloididae</taxon>
        <taxon>Parastrongyloides</taxon>
    </lineage>
</organism>
<accession>A0A0N4Z7R0</accession>
<name>A0A0N4Z7R0_PARTI</name>
<evidence type="ECO:0000313" key="2">
    <source>
        <dbReference type="WBParaSite" id="PTRK_0000321100.1"/>
    </source>
</evidence>
<dbReference type="WBParaSite" id="PTRK_0000321100.1">
    <property type="protein sequence ID" value="PTRK_0000321100.1"/>
    <property type="gene ID" value="PTRK_0000321100"/>
</dbReference>
<evidence type="ECO:0000313" key="1">
    <source>
        <dbReference type="Proteomes" id="UP000038045"/>
    </source>
</evidence>
<dbReference type="AlphaFoldDB" id="A0A0N4Z7R0"/>
<reference evidence="2" key="1">
    <citation type="submission" date="2017-02" db="UniProtKB">
        <authorList>
            <consortium name="WormBaseParasite"/>
        </authorList>
    </citation>
    <scope>IDENTIFICATION</scope>
</reference>